<dbReference type="PANTHER" id="PTHR11851:SF186">
    <property type="entry name" value="INACTIVE METALLOPROTEASE YMFF-RELATED"/>
    <property type="match status" value="1"/>
</dbReference>
<protein>
    <submittedName>
        <fullName evidence="2">Pitrilysin family protein</fullName>
    </submittedName>
</protein>
<dbReference type="InterPro" id="IPR007863">
    <property type="entry name" value="Peptidase_M16_C"/>
</dbReference>
<evidence type="ECO:0000313" key="3">
    <source>
        <dbReference type="Proteomes" id="UP001304088"/>
    </source>
</evidence>
<dbReference type="NCBIfam" id="NF047422">
    <property type="entry name" value="YfmF_fam"/>
    <property type="match status" value="1"/>
</dbReference>
<dbReference type="Gene3D" id="3.30.830.10">
    <property type="entry name" value="Metalloenzyme, LuxS/M16 peptidase-like"/>
    <property type="match status" value="2"/>
</dbReference>
<keyword evidence="3" id="KW-1185">Reference proteome</keyword>
<feature type="domain" description="Peptidase M16 C-terminal" evidence="1">
    <location>
        <begin position="184"/>
        <end position="350"/>
    </location>
</feature>
<dbReference type="Pfam" id="PF05193">
    <property type="entry name" value="Peptidase_M16_C"/>
    <property type="match status" value="1"/>
</dbReference>
<dbReference type="GO" id="GO:0046872">
    <property type="term" value="F:metal ion binding"/>
    <property type="evidence" value="ECO:0007669"/>
    <property type="project" value="InterPro"/>
</dbReference>
<accession>A0AA96VRZ1</accession>
<dbReference type="RefSeq" id="WP_248028557.1">
    <property type="nucleotide sequence ID" value="NZ_CP118733.1"/>
</dbReference>
<dbReference type="InterPro" id="IPR011249">
    <property type="entry name" value="Metalloenz_LuxS/M16"/>
</dbReference>
<dbReference type="SUPFAM" id="SSF63411">
    <property type="entry name" value="LuxS/MPP-like metallohydrolase"/>
    <property type="match status" value="2"/>
</dbReference>
<proteinExistence type="predicted"/>
<reference evidence="2 3" key="1">
    <citation type="submission" date="2023-02" db="EMBL/GenBank/DDBJ databases">
        <title>Streptococcus sp. Genome Sequencing and Assembly.</title>
        <authorList>
            <person name="Shore S.M."/>
            <person name="Nicholson T.L."/>
        </authorList>
    </citation>
    <scope>NUCLEOTIDE SEQUENCE [LARGE SCALE GENOMIC DNA]</scope>
    <source>
        <strain evidence="2 3">29896</strain>
    </source>
</reference>
<dbReference type="KEGG" id="ssuv:PXH68_09770"/>
<evidence type="ECO:0000259" key="1">
    <source>
        <dbReference type="Pfam" id="PF05193"/>
    </source>
</evidence>
<gene>
    <name evidence="2" type="ORF">PXH68_09770</name>
</gene>
<dbReference type="AlphaFoldDB" id="A0AA96VRZ1"/>
<organism evidence="2 3">
    <name type="scientific">Streptococcus suivaginalis</name>
    <dbReference type="NCBI Taxonomy" id="3028082"/>
    <lineage>
        <taxon>Bacteria</taxon>
        <taxon>Bacillati</taxon>
        <taxon>Bacillota</taxon>
        <taxon>Bacilli</taxon>
        <taxon>Lactobacillales</taxon>
        <taxon>Streptococcaceae</taxon>
        <taxon>Streptococcus</taxon>
    </lineage>
</organism>
<evidence type="ECO:0000313" key="2">
    <source>
        <dbReference type="EMBL" id="WNY47145.1"/>
    </source>
</evidence>
<dbReference type="EMBL" id="CP118733">
    <property type="protein sequence ID" value="WNY47145.1"/>
    <property type="molecule type" value="Genomic_DNA"/>
</dbReference>
<sequence>MKIQEGVYLHFIESKQFTTNTIKVRFTAPLQSSSIADRVLVANMLEQANQDFPNPLQLRRQLAKLYGSQLQTQVSKMGNNHLVDLNLTYVQSDFLPDKCDVTEELLELLRASLFRPLKKRKEFDSHLFEIEKKNLLSFLLSEEEDSFYLADRGIRDLFYTEEEIKLPSYATPDLVAVTSSQSTYQAYRNMLRSDRIDFFFTGQFDRQRMIDFVEAMDFGYRNPKLSPTFRQERSVIIKERVERKEVNQSILELAYPLQVVYRDDQYPALLVFNGLFGGMSHSKLFMDIREKKGLAYSIDSSLSIFTGLLKVTAGIDRSNRLPVMKAVHQSLLAIKKGKIGEEELSMTKKLLIAAAKLGRDSQDHEMELLYRKELFQLESIDLKDWIASIEAVTIEDIVNLAQPIRLQAIYFLEGVDS</sequence>
<dbReference type="PANTHER" id="PTHR11851">
    <property type="entry name" value="METALLOPROTEASE"/>
    <property type="match status" value="1"/>
</dbReference>
<dbReference type="Proteomes" id="UP001304088">
    <property type="component" value="Chromosome"/>
</dbReference>
<name>A0AA96VRZ1_9STRE</name>
<dbReference type="InterPro" id="IPR050361">
    <property type="entry name" value="MPP/UQCRC_Complex"/>
</dbReference>